<sequence>MTSTPHLPMPIGMRADMLQQMAALSKAGIAPAQAMPMIRLPGRYQARMDGTRRAMQNGQNIAQAGLRHGLWTPLEAGLLGAALAAGDPTPMYRRMADYYTEKARQLSGIRSRLMMPAFTFVMFLFVTPLPQLVAGTLTMGAYLWQALRALGLVAAVVMAGQYGLRRFQMRPLDASASWSDHLMLRLPVLGAMHRRRNLADFWQSMALLLEAGLPMFDALPLAMQAADNVLIRQELARILPLVQQGMTLSDALRTMPAIIDHTLMGMVHTGEASGSLPEMLTRYAKTESIQLEQQQRLVAEWIPRVIYSMIAAMIAYSIFKSGAFMPHAPLNP</sequence>
<evidence type="ECO:0000256" key="7">
    <source>
        <dbReference type="SAM" id="Phobius"/>
    </source>
</evidence>
<dbReference type="InterPro" id="IPR018076">
    <property type="entry name" value="T2SS_GspF_dom"/>
</dbReference>
<evidence type="ECO:0000256" key="3">
    <source>
        <dbReference type="ARBA" id="ARBA00022475"/>
    </source>
</evidence>
<dbReference type="PANTHER" id="PTHR30012:SF0">
    <property type="entry name" value="TYPE II SECRETION SYSTEM PROTEIN F-RELATED"/>
    <property type="match status" value="1"/>
</dbReference>
<dbReference type="EMBL" id="JACOGF010000008">
    <property type="protein sequence ID" value="MBC3919129.1"/>
    <property type="molecule type" value="Genomic_DNA"/>
</dbReference>
<evidence type="ECO:0000313" key="10">
    <source>
        <dbReference type="Proteomes" id="UP000650424"/>
    </source>
</evidence>
<dbReference type="Proteomes" id="UP000650424">
    <property type="component" value="Unassembled WGS sequence"/>
</dbReference>
<keyword evidence="4 7" id="KW-0812">Transmembrane</keyword>
<evidence type="ECO:0000313" key="9">
    <source>
        <dbReference type="EMBL" id="MBC3919129.1"/>
    </source>
</evidence>
<evidence type="ECO:0000256" key="1">
    <source>
        <dbReference type="ARBA" id="ARBA00004651"/>
    </source>
</evidence>
<comment type="similarity">
    <text evidence="2">Belongs to the GSP F family.</text>
</comment>
<comment type="caution">
    <text evidence="9">The sequence shown here is derived from an EMBL/GenBank/DDBJ whole genome shotgun (WGS) entry which is preliminary data.</text>
</comment>
<evidence type="ECO:0000256" key="6">
    <source>
        <dbReference type="ARBA" id="ARBA00023136"/>
    </source>
</evidence>
<feature type="domain" description="Type II secretion system protein GspF" evidence="8">
    <location>
        <begin position="203"/>
        <end position="316"/>
    </location>
</feature>
<evidence type="ECO:0000256" key="4">
    <source>
        <dbReference type="ARBA" id="ARBA00022692"/>
    </source>
</evidence>
<evidence type="ECO:0000256" key="2">
    <source>
        <dbReference type="ARBA" id="ARBA00005745"/>
    </source>
</evidence>
<evidence type="ECO:0000256" key="5">
    <source>
        <dbReference type="ARBA" id="ARBA00022989"/>
    </source>
</evidence>
<reference evidence="9 10" key="1">
    <citation type="submission" date="2020-08" db="EMBL/GenBank/DDBJ databases">
        <title>Novel species isolated from subtropical streams in China.</title>
        <authorList>
            <person name="Lu H."/>
        </authorList>
    </citation>
    <scope>NUCLEOTIDE SEQUENCE [LARGE SCALE GENOMIC DNA]</scope>
    <source>
        <strain evidence="9 10">CY18W</strain>
    </source>
</reference>
<feature type="transmembrane region" description="Helical" evidence="7">
    <location>
        <begin position="301"/>
        <end position="319"/>
    </location>
</feature>
<dbReference type="Pfam" id="PF00482">
    <property type="entry name" value="T2SSF"/>
    <property type="match status" value="2"/>
</dbReference>
<keyword evidence="6 7" id="KW-0472">Membrane</keyword>
<keyword evidence="5 7" id="KW-1133">Transmembrane helix</keyword>
<dbReference type="RefSeq" id="WP_186948393.1">
    <property type="nucleotide sequence ID" value="NZ_JACOGF010000008.1"/>
</dbReference>
<name>A0ABR6ZTF9_9BURK</name>
<feature type="domain" description="Type II secretion system protein GspF" evidence="8">
    <location>
        <begin position="18"/>
        <end position="128"/>
    </location>
</feature>
<keyword evidence="3" id="KW-1003">Cell membrane</keyword>
<feature type="transmembrane region" description="Helical" evidence="7">
    <location>
        <begin position="142"/>
        <end position="164"/>
    </location>
</feature>
<keyword evidence="10" id="KW-1185">Reference proteome</keyword>
<gene>
    <name evidence="9" type="ORF">H8L32_16680</name>
</gene>
<dbReference type="InterPro" id="IPR042094">
    <property type="entry name" value="T2SS_GspF_sf"/>
</dbReference>
<feature type="transmembrane region" description="Helical" evidence="7">
    <location>
        <begin position="113"/>
        <end position="130"/>
    </location>
</feature>
<dbReference type="InterPro" id="IPR003004">
    <property type="entry name" value="GspF/PilC"/>
</dbReference>
<protein>
    <submittedName>
        <fullName evidence="9">Type II secretion system F family protein</fullName>
    </submittedName>
</protein>
<accession>A0ABR6ZTF9</accession>
<evidence type="ECO:0000259" key="8">
    <source>
        <dbReference type="Pfam" id="PF00482"/>
    </source>
</evidence>
<proteinExistence type="inferred from homology"/>
<comment type="subcellular location">
    <subcellularLocation>
        <location evidence="1">Cell membrane</location>
        <topology evidence="1">Multi-pass membrane protein</topology>
    </subcellularLocation>
</comment>
<dbReference type="Gene3D" id="1.20.81.30">
    <property type="entry name" value="Type II secretion system (T2SS), domain F"/>
    <property type="match status" value="2"/>
</dbReference>
<dbReference type="PANTHER" id="PTHR30012">
    <property type="entry name" value="GENERAL SECRETION PATHWAY PROTEIN"/>
    <property type="match status" value="1"/>
</dbReference>
<organism evidence="9 10">
    <name type="scientific">Undibacterium hunanense</name>
    <dbReference type="NCBI Taxonomy" id="2762292"/>
    <lineage>
        <taxon>Bacteria</taxon>
        <taxon>Pseudomonadati</taxon>
        <taxon>Pseudomonadota</taxon>
        <taxon>Betaproteobacteria</taxon>
        <taxon>Burkholderiales</taxon>
        <taxon>Oxalobacteraceae</taxon>
        <taxon>Undibacterium</taxon>
    </lineage>
</organism>